<name>A0A543PPP9_9MICO</name>
<dbReference type="Gene3D" id="3.30.750.24">
    <property type="entry name" value="STAS domain"/>
    <property type="match status" value="1"/>
</dbReference>
<keyword evidence="2 5" id="KW-0812">Transmembrane</keyword>
<comment type="subcellular location">
    <subcellularLocation>
        <location evidence="1">Membrane</location>
        <topology evidence="1">Multi-pass membrane protein</topology>
    </subcellularLocation>
</comment>
<accession>A0A543PPP9</accession>
<dbReference type="EMBL" id="VFQF01000002">
    <property type="protein sequence ID" value="TQN46053.1"/>
    <property type="molecule type" value="Genomic_DNA"/>
</dbReference>
<evidence type="ECO:0000256" key="5">
    <source>
        <dbReference type="SAM" id="Phobius"/>
    </source>
</evidence>
<evidence type="ECO:0000256" key="1">
    <source>
        <dbReference type="ARBA" id="ARBA00004141"/>
    </source>
</evidence>
<feature type="transmembrane region" description="Helical" evidence="5">
    <location>
        <begin position="126"/>
        <end position="151"/>
    </location>
</feature>
<feature type="transmembrane region" description="Helical" evidence="5">
    <location>
        <begin position="382"/>
        <end position="409"/>
    </location>
</feature>
<dbReference type="PROSITE" id="PS50801">
    <property type="entry name" value="STAS"/>
    <property type="match status" value="1"/>
</dbReference>
<feature type="transmembrane region" description="Helical" evidence="5">
    <location>
        <begin position="171"/>
        <end position="189"/>
    </location>
</feature>
<feature type="transmembrane region" description="Helical" evidence="5">
    <location>
        <begin position="96"/>
        <end position="114"/>
    </location>
</feature>
<dbReference type="Pfam" id="PF00916">
    <property type="entry name" value="Sulfate_transp"/>
    <property type="match status" value="1"/>
</dbReference>
<dbReference type="Proteomes" id="UP000320085">
    <property type="component" value="Unassembled WGS sequence"/>
</dbReference>
<dbReference type="InterPro" id="IPR002645">
    <property type="entry name" value="STAS_dom"/>
</dbReference>
<organism evidence="7 8">
    <name type="scientific">Humibacillus xanthopallidus</name>
    <dbReference type="NCBI Taxonomy" id="412689"/>
    <lineage>
        <taxon>Bacteria</taxon>
        <taxon>Bacillati</taxon>
        <taxon>Actinomycetota</taxon>
        <taxon>Actinomycetes</taxon>
        <taxon>Micrococcales</taxon>
        <taxon>Intrasporangiaceae</taxon>
        <taxon>Humibacillus</taxon>
    </lineage>
</organism>
<evidence type="ECO:0000313" key="8">
    <source>
        <dbReference type="Proteomes" id="UP000320085"/>
    </source>
</evidence>
<sequence>MEERARASARRRPDRKRLRHDATAGLVLGIESVPDGLASGLLAGVNPLAGLYAYLFGMVGAAFVTSSTFMAVQATGAMSLVVADAGLGGAPDPERALFTLAVLTGIVMIAAGLLRGGTLLRFVPTAVMTGFVTAVGVNIVLGQLGSFTGATLEGSGRLAKTLDLLLHPGRIDLASLLVGVVTVAGIVLLQRTRLGAMGLVVAVVLGSALAAWFRWAFGADVQVVADIADVPSSLPMPVLPSLPDVPSLLVPALSLAFIGLVQGAAVSAGVPNPDGRVSDPSRDFVGQGVGNLVSGIFRGMPVGGSMSASALVTASGARSRLALVFAGGVMAVVILAFSEVVGLVAMPALAALLIVVGVGAIKPDRVRSVVKTGRLQTVVLAVTFVLTLVVPVQYAVLLGVALAIVLHVVEQSNRVRVTRLLIEDDGRMREVEPPPTVPPHEVVVLQPYGSLFFASAPTLRDRLPALDADSQGSVVILRMRGVDEIGLSLIGVLREYAATLAAHDCSLVLTLGSHRVLGQLEHEGLVEALGEGAVYMGTEWRGETVRRAYVEALERLDTPGNRPPTASRDLG</sequence>
<dbReference type="GO" id="GO:0055085">
    <property type="term" value="P:transmembrane transport"/>
    <property type="evidence" value="ECO:0007669"/>
    <property type="project" value="InterPro"/>
</dbReference>
<evidence type="ECO:0000313" key="7">
    <source>
        <dbReference type="EMBL" id="TQN46053.1"/>
    </source>
</evidence>
<dbReference type="InterPro" id="IPR036513">
    <property type="entry name" value="STAS_dom_sf"/>
</dbReference>
<evidence type="ECO:0000256" key="2">
    <source>
        <dbReference type="ARBA" id="ARBA00022692"/>
    </source>
</evidence>
<gene>
    <name evidence="7" type="ORF">FHX52_2759</name>
</gene>
<dbReference type="GO" id="GO:0016020">
    <property type="term" value="C:membrane"/>
    <property type="evidence" value="ECO:0007669"/>
    <property type="project" value="UniProtKB-SubCell"/>
</dbReference>
<feature type="transmembrane region" description="Helical" evidence="5">
    <location>
        <begin position="51"/>
        <end position="76"/>
    </location>
</feature>
<reference evidence="7 8" key="1">
    <citation type="submission" date="2019-06" db="EMBL/GenBank/DDBJ databases">
        <title>Sequencing the genomes of 1000 actinobacteria strains.</title>
        <authorList>
            <person name="Klenk H.-P."/>
        </authorList>
    </citation>
    <scope>NUCLEOTIDE SEQUENCE [LARGE SCALE GENOMIC DNA]</scope>
    <source>
        <strain evidence="7 8">DSM 21776</strain>
    </source>
</reference>
<evidence type="ECO:0000259" key="6">
    <source>
        <dbReference type="PROSITE" id="PS50801"/>
    </source>
</evidence>
<proteinExistence type="predicted"/>
<dbReference type="PANTHER" id="PTHR11814">
    <property type="entry name" value="SULFATE TRANSPORTER"/>
    <property type="match status" value="1"/>
</dbReference>
<feature type="transmembrane region" description="Helical" evidence="5">
    <location>
        <begin position="321"/>
        <end position="338"/>
    </location>
</feature>
<feature type="transmembrane region" description="Helical" evidence="5">
    <location>
        <begin position="344"/>
        <end position="361"/>
    </location>
</feature>
<comment type="caution">
    <text evidence="7">The sequence shown here is derived from an EMBL/GenBank/DDBJ whole genome shotgun (WGS) entry which is preliminary data.</text>
</comment>
<dbReference type="InterPro" id="IPR011547">
    <property type="entry name" value="SLC26A/SulP_dom"/>
</dbReference>
<dbReference type="InterPro" id="IPR001902">
    <property type="entry name" value="SLC26A/SulP_fam"/>
</dbReference>
<evidence type="ECO:0000256" key="3">
    <source>
        <dbReference type="ARBA" id="ARBA00022989"/>
    </source>
</evidence>
<feature type="transmembrane region" description="Helical" evidence="5">
    <location>
        <begin position="196"/>
        <end position="215"/>
    </location>
</feature>
<dbReference type="AlphaFoldDB" id="A0A543PPP9"/>
<feature type="domain" description="STAS" evidence="6">
    <location>
        <begin position="442"/>
        <end position="552"/>
    </location>
</feature>
<protein>
    <submittedName>
        <fullName evidence="7">SulP family sulfate permease</fullName>
    </submittedName>
</protein>
<dbReference type="CDD" id="cd07042">
    <property type="entry name" value="STAS_SulP_like_sulfate_transporter"/>
    <property type="match status" value="1"/>
</dbReference>
<dbReference type="Pfam" id="PF01740">
    <property type="entry name" value="STAS"/>
    <property type="match status" value="1"/>
</dbReference>
<feature type="transmembrane region" description="Helical" evidence="5">
    <location>
        <begin position="248"/>
        <end position="270"/>
    </location>
</feature>
<dbReference type="SUPFAM" id="SSF52091">
    <property type="entry name" value="SpoIIaa-like"/>
    <property type="match status" value="1"/>
</dbReference>
<keyword evidence="4 5" id="KW-0472">Membrane</keyword>
<keyword evidence="3 5" id="KW-1133">Transmembrane helix</keyword>
<evidence type="ECO:0000256" key="4">
    <source>
        <dbReference type="ARBA" id="ARBA00023136"/>
    </source>
</evidence>